<feature type="region of interest" description="Disordered" evidence="1">
    <location>
        <begin position="388"/>
        <end position="515"/>
    </location>
</feature>
<comment type="caution">
    <text evidence="2">The sequence shown here is derived from an EMBL/GenBank/DDBJ whole genome shotgun (WGS) entry which is preliminary data.</text>
</comment>
<dbReference type="STRING" id="542762.A0A4S4DWT1"/>
<evidence type="ECO:0000313" key="2">
    <source>
        <dbReference type="EMBL" id="THG07810.1"/>
    </source>
</evidence>
<evidence type="ECO:0008006" key="4">
    <source>
        <dbReference type="Google" id="ProtNLM"/>
    </source>
</evidence>
<feature type="compositionally biased region" description="Low complexity" evidence="1">
    <location>
        <begin position="454"/>
        <end position="469"/>
    </location>
</feature>
<sequence>MLFTGVVLSHGNQTRRKKVGEAATHYLYQTLYDLIITANGKTEKIASGLLNPFLAHLKTAQDQIAKGGYSILLQPEPGSGATWFTKGTVEMYVKLHNVLVEIQIRTVYTPEILERVYTIESEILQIEEAISIQGNSHMGLSTVEDCQAKPVGSSEGSKPMTDGNEEKAIVLYKSDVHPPEANGSIAQEGNSKVQLLKVLETRKAVLQKEQGMAFARAVAAGFDIDHMTPLVSFAECFGASRLIDACLRFIDLWKGKHETGQWLEIEAAEAMTNRSGFSAMDASGIMPSSVANKQNESRGDSASENNRKEGIDSSADEKHPMDHQVPVGQQQYIQGPFPHPMFPPWPVHSPPGTLPVYQPYPVQGIPYYPNYLGNGPFYQSPYPPMEDSRFNVGHRAGQKRHSMDSIDSNIESEQGDLELEKEASQSRGPRKRAGRSDKKRSGMVVIRNINYVTSKGKNSSGSESQSASDSDTDNEAVDLHKSSLSLKRKGGQAKSMDESNSHDKEDTSYGKETDGGHWQAFQNFLLRDADEHNHAANQGMFSSEKNVQIKRRLNTVGDDPLTVVGREQAEVQGGRITEFHKVNGNVTRMLRASNDEILPSRGEVHYSNGRGSTDEQMDVQYTEINGRKVAYRRAANEDFMIVGRKNQSYFVSSSDPLVVNGYMPHTTINLDRSLPQDMTDESFIVPSRSMSLDQVGPNDRTAINMDSELPSTIQKPENSYNRTGNHVSYELDDLSLMPERRTEKRTIGYDAALDYDMQVRVKQGLKKSDKDRKSKLTSDASDKKKTVGPIRKAKPSKMNLSDDVRARAEKLRTFKADLQKMKKEQEKEDLKRLEALKIERQKRIAARGSSTAARSPSPLQPKKQIPTKLTFSSHRGSKFSDSEPGSSSPLQRSKIRPASLGSIESQKASKTSKSSNGNHLPGNRLTRSASSLPESRKVSSGVTPDSKTSMTRIRRLSEPKTISSPVLPVKTPSAELISKRKVSNEPQSKKTPSAELVSKRKVSNEAESKKTPSAELVSKRKVSNEPESKKTPSAELVSKRKVSNEPESKKISAIIDLDRIKAATLPELKIRTSKGPSDVGQNKSAPKEMTQNVKGKKSSETSGSTELNKNNDKHTHQSDMDDKPVIEKTVVMLECEKPSIPVVHASAERLGVRKEHYNNRDKVVKNEMVSEYAAIQAPASAMDGVDVEPIQRQLGAQPRPYEVTTCHPEKEPPKTSSIHIAEKPYQAPNVRLSSSQNSEYGKEPSTSLETVATGVENTKAQVLSGFRNLKLEMIPEAVEKPHVKDSPKGFRRLLKFGRKNHSSAGSELSVESDHASVNGSEVDDNATNAASSSEEWALMMQELSTVLVEHEQELSTVLVEPEQVKIAMEVLLEISHSQ</sequence>
<dbReference type="PANTHER" id="PTHR31008:SF2">
    <property type="entry name" value="COP1-INTERACTING PROTEIN-LIKE PROTEIN"/>
    <property type="match status" value="1"/>
</dbReference>
<evidence type="ECO:0000313" key="3">
    <source>
        <dbReference type="Proteomes" id="UP000306102"/>
    </source>
</evidence>
<reference evidence="2 3" key="1">
    <citation type="journal article" date="2018" name="Proc. Natl. Acad. Sci. U.S.A.">
        <title>Draft genome sequence of Camellia sinensis var. sinensis provides insights into the evolution of the tea genome and tea quality.</title>
        <authorList>
            <person name="Wei C."/>
            <person name="Yang H."/>
            <person name="Wang S."/>
            <person name="Zhao J."/>
            <person name="Liu C."/>
            <person name="Gao L."/>
            <person name="Xia E."/>
            <person name="Lu Y."/>
            <person name="Tai Y."/>
            <person name="She G."/>
            <person name="Sun J."/>
            <person name="Cao H."/>
            <person name="Tong W."/>
            <person name="Gao Q."/>
            <person name="Li Y."/>
            <person name="Deng W."/>
            <person name="Jiang X."/>
            <person name="Wang W."/>
            <person name="Chen Q."/>
            <person name="Zhang S."/>
            <person name="Li H."/>
            <person name="Wu J."/>
            <person name="Wang P."/>
            <person name="Li P."/>
            <person name="Shi C."/>
            <person name="Zheng F."/>
            <person name="Jian J."/>
            <person name="Huang B."/>
            <person name="Shan D."/>
            <person name="Shi M."/>
            <person name="Fang C."/>
            <person name="Yue Y."/>
            <person name="Li F."/>
            <person name="Li D."/>
            <person name="Wei S."/>
            <person name="Han B."/>
            <person name="Jiang C."/>
            <person name="Yin Y."/>
            <person name="Xia T."/>
            <person name="Zhang Z."/>
            <person name="Bennetzen J.L."/>
            <person name="Zhao S."/>
            <person name="Wan X."/>
        </authorList>
    </citation>
    <scope>NUCLEOTIDE SEQUENCE [LARGE SCALE GENOMIC DNA]</scope>
    <source>
        <strain evidence="3">cv. Shuchazao</strain>
        <tissue evidence="2">Leaf</tissue>
    </source>
</reference>
<accession>A0A4S4DWT1</accession>
<feature type="compositionally biased region" description="Polar residues" evidence="1">
    <location>
        <begin position="1315"/>
        <end position="1331"/>
    </location>
</feature>
<feature type="compositionally biased region" description="Basic and acidic residues" evidence="1">
    <location>
        <begin position="1022"/>
        <end position="1032"/>
    </location>
</feature>
<dbReference type="Proteomes" id="UP000306102">
    <property type="component" value="Unassembled WGS sequence"/>
</dbReference>
<evidence type="ECO:0000256" key="1">
    <source>
        <dbReference type="SAM" id="MobiDB-lite"/>
    </source>
</evidence>
<feature type="region of interest" description="Disordered" evidence="1">
    <location>
        <begin position="841"/>
        <end position="1053"/>
    </location>
</feature>
<feature type="compositionally biased region" description="Polar residues" evidence="1">
    <location>
        <begin position="925"/>
        <end position="951"/>
    </location>
</feature>
<feature type="compositionally biased region" description="Basic and acidic residues" evidence="1">
    <location>
        <begin position="1002"/>
        <end position="1012"/>
    </location>
</feature>
<feature type="region of interest" description="Disordered" evidence="1">
    <location>
        <begin position="1065"/>
        <end position="1124"/>
    </location>
</feature>
<feature type="compositionally biased region" description="Basic and acidic residues" evidence="1">
    <location>
        <begin position="295"/>
        <end position="322"/>
    </location>
</feature>
<feature type="compositionally biased region" description="Polar residues" evidence="1">
    <location>
        <begin position="902"/>
        <end position="918"/>
    </location>
</feature>
<proteinExistence type="predicted"/>
<dbReference type="EMBL" id="SDRB02009764">
    <property type="protein sequence ID" value="THG07810.1"/>
    <property type="molecule type" value="Genomic_DNA"/>
</dbReference>
<feature type="compositionally biased region" description="Basic and acidic residues" evidence="1">
    <location>
        <begin position="1042"/>
        <end position="1053"/>
    </location>
</feature>
<keyword evidence="3" id="KW-1185">Reference proteome</keyword>
<feature type="compositionally biased region" description="Basic and acidic residues" evidence="1">
    <location>
        <begin position="495"/>
        <end position="515"/>
    </location>
</feature>
<dbReference type="PANTHER" id="PTHR31008">
    <property type="entry name" value="COP1-INTERACTING PROTEIN-RELATED"/>
    <property type="match status" value="1"/>
</dbReference>
<protein>
    <recommendedName>
        <fullName evidence="4">COP1-interacting protein 7</fullName>
    </recommendedName>
</protein>
<feature type="compositionally biased region" description="Basic and acidic residues" evidence="1">
    <location>
        <begin position="1109"/>
        <end position="1124"/>
    </location>
</feature>
<feature type="compositionally biased region" description="Basic and acidic residues" evidence="1">
    <location>
        <begin position="766"/>
        <end position="785"/>
    </location>
</feature>
<feature type="region of interest" description="Disordered" evidence="1">
    <location>
        <begin position="289"/>
        <end position="322"/>
    </location>
</feature>
<name>A0A4S4DWT1_CAMSN</name>
<feature type="region of interest" description="Disordered" evidence="1">
    <location>
        <begin position="763"/>
        <end position="804"/>
    </location>
</feature>
<gene>
    <name evidence="2" type="ORF">TEA_014441</name>
</gene>
<feature type="compositionally biased region" description="Polar residues" evidence="1">
    <location>
        <begin position="1079"/>
        <end position="1093"/>
    </location>
</feature>
<organism evidence="2 3">
    <name type="scientific">Camellia sinensis var. sinensis</name>
    <name type="common">China tea</name>
    <dbReference type="NCBI Taxonomy" id="542762"/>
    <lineage>
        <taxon>Eukaryota</taxon>
        <taxon>Viridiplantae</taxon>
        <taxon>Streptophyta</taxon>
        <taxon>Embryophyta</taxon>
        <taxon>Tracheophyta</taxon>
        <taxon>Spermatophyta</taxon>
        <taxon>Magnoliopsida</taxon>
        <taxon>eudicotyledons</taxon>
        <taxon>Gunneridae</taxon>
        <taxon>Pentapetalae</taxon>
        <taxon>asterids</taxon>
        <taxon>Ericales</taxon>
        <taxon>Theaceae</taxon>
        <taxon>Camellia</taxon>
    </lineage>
</organism>
<feature type="region of interest" description="Disordered" evidence="1">
    <location>
        <begin position="1301"/>
        <end position="1331"/>
    </location>
</feature>